<dbReference type="AlphaFoldDB" id="A0A2T5JG79"/>
<sequence>MEPSYIGAVWMFGGNFAPVNFHFCDGSLQSIAENEALYALLGTTYGGDGVSTYALPDLRGRCVIGQGTGPGLPAYTIGQMAGTESVTITTSMMASHTHLLNVGTNASASAPSSTLYLNQMTAGGAPQTVYTNATPAATLNTGTVASSGGSIPIDIIQPTLCISYLISLYGIFPSQN</sequence>
<dbReference type="InterPro" id="IPR011083">
    <property type="entry name" value="Phage_tail_collar_dom"/>
</dbReference>
<keyword evidence="3" id="KW-1185">Reference proteome</keyword>
<reference evidence="2 3" key="1">
    <citation type="submission" date="2018-04" db="EMBL/GenBank/DDBJ databases">
        <title>Genomic Encyclopedia of Archaeal and Bacterial Type Strains, Phase II (KMG-II): from individual species to whole genera.</title>
        <authorList>
            <person name="Goeker M."/>
        </authorList>
    </citation>
    <scope>NUCLEOTIDE SEQUENCE [LARGE SCALE GENOMIC DNA]</scope>
    <source>
        <strain evidence="2 3">DSM 26809</strain>
    </source>
</reference>
<name>A0A2T5JG79_9SPHI</name>
<evidence type="ECO:0000313" key="2">
    <source>
        <dbReference type="EMBL" id="PTR01415.1"/>
    </source>
</evidence>
<dbReference type="Pfam" id="PF07484">
    <property type="entry name" value="Collar"/>
    <property type="match status" value="1"/>
</dbReference>
<protein>
    <submittedName>
        <fullName evidence="2">Microcystin-dependent protein</fullName>
    </submittedName>
</protein>
<dbReference type="RefSeq" id="WP_107827116.1">
    <property type="nucleotide sequence ID" value="NZ_CP160205.1"/>
</dbReference>
<evidence type="ECO:0000259" key="1">
    <source>
        <dbReference type="Pfam" id="PF07484"/>
    </source>
</evidence>
<gene>
    <name evidence="2" type="ORF">C8P68_101649</name>
</gene>
<organism evidence="2 3">
    <name type="scientific">Mucilaginibacter yixingensis</name>
    <dbReference type="NCBI Taxonomy" id="1295612"/>
    <lineage>
        <taxon>Bacteria</taxon>
        <taxon>Pseudomonadati</taxon>
        <taxon>Bacteroidota</taxon>
        <taxon>Sphingobacteriia</taxon>
        <taxon>Sphingobacteriales</taxon>
        <taxon>Sphingobacteriaceae</taxon>
        <taxon>Mucilaginibacter</taxon>
    </lineage>
</organism>
<accession>A0A2T5JG79</accession>
<dbReference type="InterPro" id="IPR037053">
    <property type="entry name" value="Phage_tail_collar_dom_sf"/>
</dbReference>
<comment type="caution">
    <text evidence="2">The sequence shown here is derived from an EMBL/GenBank/DDBJ whole genome shotgun (WGS) entry which is preliminary data.</text>
</comment>
<dbReference type="OrthoDB" id="9810174at2"/>
<dbReference type="Proteomes" id="UP000244168">
    <property type="component" value="Unassembled WGS sequence"/>
</dbReference>
<feature type="domain" description="Phage tail collar" evidence="1">
    <location>
        <begin position="7"/>
        <end position="63"/>
    </location>
</feature>
<evidence type="ECO:0000313" key="3">
    <source>
        <dbReference type="Proteomes" id="UP000244168"/>
    </source>
</evidence>
<dbReference type="EMBL" id="QAOQ01000001">
    <property type="protein sequence ID" value="PTR01415.1"/>
    <property type="molecule type" value="Genomic_DNA"/>
</dbReference>
<dbReference type="SUPFAM" id="SSF88874">
    <property type="entry name" value="Receptor-binding domain of short tail fibre protein gp12"/>
    <property type="match status" value="1"/>
</dbReference>
<dbReference type="Gene3D" id="3.90.1340.10">
    <property type="entry name" value="Phage tail collar domain"/>
    <property type="match status" value="1"/>
</dbReference>
<proteinExistence type="predicted"/>